<evidence type="ECO:0000313" key="1">
    <source>
        <dbReference type="EMBL" id="OJT15628.1"/>
    </source>
</evidence>
<reference evidence="1 2" key="1">
    <citation type="submission" date="2016-10" db="EMBL/GenBank/DDBJ databases">
        <title>Genome sequence of the basidiomycete white-rot fungus Trametes pubescens.</title>
        <authorList>
            <person name="Makela M.R."/>
            <person name="Granchi Z."/>
            <person name="Peng M."/>
            <person name="De Vries R.P."/>
            <person name="Grigoriev I."/>
            <person name="Riley R."/>
            <person name="Hilden K."/>
        </authorList>
    </citation>
    <scope>NUCLEOTIDE SEQUENCE [LARGE SCALE GENOMIC DNA]</scope>
    <source>
        <strain evidence="1 2">FBCC735</strain>
    </source>
</reference>
<gene>
    <name evidence="1" type="ORF">TRAPUB_5956</name>
</gene>
<name>A0A1M2W6Z6_TRAPU</name>
<accession>A0A1M2W6Z6</accession>
<dbReference type="AlphaFoldDB" id="A0A1M2W6Z6"/>
<proteinExistence type="predicted"/>
<dbReference type="Proteomes" id="UP000184267">
    <property type="component" value="Unassembled WGS sequence"/>
</dbReference>
<dbReference type="EMBL" id="MNAD01000147">
    <property type="protein sequence ID" value="OJT15628.1"/>
    <property type="molecule type" value="Genomic_DNA"/>
</dbReference>
<dbReference type="OrthoDB" id="2746429at2759"/>
<protein>
    <submittedName>
        <fullName evidence="1">Uncharacterized protein</fullName>
    </submittedName>
</protein>
<dbReference type="OMA" id="MVAHRTR"/>
<sequence>MADTGIRDYGADARAVKLDNNSDVLRFAAKQHGATKGALFDTVHFATGALTPRAAQALETFLRGPARHLELKHLVIDNPESLLGSSPGLAAAFAGLTDLSHLELLSAGQHSRELLRDMKAKLTTVNLVMVPVEDDLDEEDAAWQATGRNPITLLTNFQDTLESLTGERTETLCVEELSYPQRYPNVSEIFLEDVDLPITVHYAHAYPNLSALKIRTDIEDFVELLKDERNAPVLRRQQNIVEQLAHGCWPSLSYCDSTLGTLYILGLQCHVHDLRILADIAGPGMLKSVLMDTRPTVLTLHQFTLDMLSDRDFASLMRGSGVRQLKTLEITLVLDEHSGKGVGIAAAFNAMISALEPLKITAFGLTLACNFPGPYPREARGPPPRIFLTPEEMFLHDLQLDELAEKTLSAVSSLRSVVVMMVAHRTRSPAAAALGETVGTELRTYTMAKAYGLLHGTVAG</sequence>
<keyword evidence="2" id="KW-1185">Reference proteome</keyword>
<evidence type="ECO:0000313" key="2">
    <source>
        <dbReference type="Proteomes" id="UP000184267"/>
    </source>
</evidence>
<comment type="caution">
    <text evidence="1">The sequence shown here is derived from an EMBL/GenBank/DDBJ whole genome shotgun (WGS) entry which is preliminary data.</text>
</comment>
<organism evidence="1 2">
    <name type="scientific">Trametes pubescens</name>
    <name type="common">White-rot fungus</name>
    <dbReference type="NCBI Taxonomy" id="154538"/>
    <lineage>
        <taxon>Eukaryota</taxon>
        <taxon>Fungi</taxon>
        <taxon>Dikarya</taxon>
        <taxon>Basidiomycota</taxon>
        <taxon>Agaricomycotina</taxon>
        <taxon>Agaricomycetes</taxon>
        <taxon>Polyporales</taxon>
        <taxon>Polyporaceae</taxon>
        <taxon>Trametes</taxon>
    </lineage>
</organism>